<comment type="similarity">
    <text evidence="6">Belongs to the ABC-4 integral membrane protein family.</text>
</comment>
<accession>A0A0D0ZX55</accession>
<feature type="transmembrane region" description="Helical" evidence="7">
    <location>
        <begin position="437"/>
        <end position="458"/>
    </location>
</feature>
<feature type="transmembrane region" description="Helical" evidence="7">
    <location>
        <begin position="271"/>
        <end position="294"/>
    </location>
</feature>
<dbReference type="InterPro" id="IPR003838">
    <property type="entry name" value="ABC3_permease_C"/>
</dbReference>
<evidence type="ECO:0000256" key="5">
    <source>
        <dbReference type="ARBA" id="ARBA00023136"/>
    </source>
</evidence>
<feature type="transmembrane region" description="Helical" evidence="7">
    <location>
        <begin position="326"/>
        <end position="353"/>
    </location>
</feature>
<feature type="transmembrane region" description="Helical" evidence="7">
    <location>
        <begin position="741"/>
        <end position="764"/>
    </location>
</feature>
<evidence type="ECO:0000256" key="7">
    <source>
        <dbReference type="SAM" id="Phobius"/>
    </source>
</evidence>
<evidence type="ECO:0000256" key="4">
    <source>
        <dbReference type="ARBA" id="ARBA00022989"/>
    </source>
</evidence>
<dbReference type="GO" id="GO:0022857">
    <property type="term" value="F:transmembrane transporter activity"/>
    <property type="evidence" value="ECO:0007669"/>
    <property type="project" value="TreeGrafter"/>
</dbReference>
<evidence type="ECO:0000259" key="8">
    <source>
        <dbReference type="Pfam" id="PF02687"/>
    </source>
</evidence>
<evidence type="ECO:0000256" key="2">
    <source>
        <dbReference type="ARBA" id="ARBA00022475"/>
    </source>
</evidence>
<keyword evidence="3 7" id="KW-0812">Transmembrane</keyword>
<reference evidence="9 10" key="1">
    <citation type="submission" date="2014-06" db="EMBL/GenBank/DDBJ databases">
        <title>Genome characterization of distinct group I Clostridium botulinum lineages.</title>
        <authorList>
            <person name="Giordani F."/>
            <person name="Anselmo A."/>
            <person name="Fillo S."/>
            <person name="Palozzi A.M."/>
            <person name="Fortunato A."/>
            <person name="Gentile B."/>
            <person name="Ciammaruconi A."/>
            <person name="Anniballi F."/>
            <person name="De Medici D."/>
            <person name="Lista F."/>
        </authorList>
    </citation>
    <scope>NUCLEOTIDE SEQUENCE [LARGE SCALE GENOMIC DNA]</scope>
    <source>
        <strain evidence="9 10">B2 450</strain>
    </source>
</reference>
<gene>
    <name evidence="9" type="ORF">N495_06220</name>
</gene>
<evidence type="ECO:0000256" key="6">
    <source>
        <dbReference type="ARBA" id="ARBA00038076"/>
    </source>
</evidence>
<dbReference type="AlphaFoldDB" id="A0A0D0ZX55"/>
<comment type="caution">
    <text evidence="9">The sequence shown here is derived from an EMBL/GenBank/DDBJ whole genome shotgun (WGS) entry which is preliminary data.</text>
</comment>
<comment type="subcellular location">
    <subcellularLocation>
        <location evidence="1">Cell membrane</location>
        <topology evidence="1">Multi-pass membrane protein</topology>
    </subcellularLocation>
</comment>
<evidence type="ECO:0000313" key="10">
    <source>
        <dbReference type="Proteomes" id="UP000032250"/>
    </source>
</evidence>
<feature type="transmembrane region" description="Helical" evidence="7">
    <location>
        <begin position="365"/>
        <end position="385"/>
    </location>
</feature>
<protein>
    <submittedName>
        <fullName evidence="9">ABC transporter permease</fullName>
    </submittedName>
</protein>
<feature type="transmembrane region" description="Helical" evidence="7">
    <location>
        <begin position="784"/>
        <end position="810"/>
    </location>
</feature>
<dbReference type="RefSeq" id="WP_043031755.1">
    <property type="nucleotide sequence ID" value="NZ_JXSU01000007.1"/>
</dbReference>
<dbReference type="HOGENOM" id="CLU_010964_1_0_9"/>
<evidence type="ECO:0000256" key="1">
    <source>
        <dbReference type="ARBA" id="ARBA00004651"/>
    </source>
</evidence>
<feature type="transmembrane region" description="Helical" evidence="7">
    <location>
        <begin position="27"/>
        <end position="50"/>
    </location>
</feature>
<dbReference type="PATRIC" id="fig|1379739.3.peg.1574"/>
<dbReference type="PANTHER" id="PTHR30572">
    <property type="entry name" value="MEMBRANE COMPONENT OF TRANSPORTER-RELATED"/>
    <property type="match status" value="1"/>
</dbReference>
<dbReference type="EMBL" id="JXSU01000007">
    <property type="protein sequence ID" value="KIS23198.1"/>
    <property type="molecule type" value="Genomic_DNA"/>
</dbReference>
<feature type="transmembrane region" description="Helical" evidence="7">
    <location>
        <begin position="690"/>
        <end position="720"/>
    </location>
</feature>
<dbReference type="OrthoDB" id="1694171at2"/>
<feature type="domain" description="ABC3 transporter permease C-terminal" evidence="8">
    <location>
        <begin position="697"/>
        <end position="808"/>
    </location>
</feature>
<dbReference type="Pfam" id="PF02687">
    <property type="entry name" value="FtsX"/>
    <property type="match status" value="2"/>
</dbReference>
<proteinExistence type="inferred from homology"/>
<dbReference type="PANTHER" id="PTHR30572:SF4">
    <property type="entry name" value="ABC TRANSPORTER PERMEASE YTRF"/>
    <property type="match status" value="1"/>
</dbReference>
<sequence length="823" mass="92604">MKFQNNNKAIIKKLTKNSIKANKIRNIFAIIAIAITTILFTSLFTIGMGMKNSIEQQTMRQVGGCAHGTYKYITQDQLDKIKKHPSIKELGYSVMLNSAENIELLKHYTEIRYATDAQAKMFFSSPTKGKMPEKENEIATDTAVLDLLGVQHKIGEKVRVEYYIDKEKFSKEFILSGFWQHDEVMPASMMFVSKQFIDKNIGDRINKLHKPGDYVGTINADVMFKNSKNIEGKMKKVITDSGFSFDKSPNSIAFGVNWAYLSTNNDKDPSIIIAGVGALLLIIFTGYLIIYNIFQISVIKDIRFYGLLKTVGTSSKQIKKLIKNQALLLSVIGIPIGLILGYIIGNVLLPIIISTSNIKTSYISFSPIIFIGSAVFAIITVLISCRKPGKIAAKVSPVEATRYVDATVKFKKEKRSSNGGKIYNMAKYNMLRNKKKTILVVISISLSLIILNSVVTFVKGFSMDKFIEHEIAADFIVANANYFSMNKHFTTENDVISEEMISNINKLDGIKGGGKIYYNVEPSSIIFNGKKSPLQLYGMDDFPLSKLNVVEGKIDLEKFKTGKYIIENLGSDDNGRVRTEESKCKIGDKVTVKLENNVTKQYEVMAKAELKYKMSVRYSGKDEAEICIPSSELKKEIKKPLTMSYVFDVDDKYVDKTEKFLNDYTKTIEPQMNYESKQKYENEFKKLENMFLLVGGVTSLIIGAIGILNFINAILTSIISRRREFAMLQSIGMTNKQLNKMLILEGVFYALGSIVTSIILGSIASLTIVKTIGRSLWFFKYKFILTPILISSPILVLISILVPFVIYVNVNNQTIVERLRESE</sequence>
<evidence type="ECO:0000256" key="3">
    <source>
        <dbReference type="ARBA" id="ARBA00022692"/>
    </source>
</evidence>
<organism evidence="9 10">
    <name type="scientific">Clostridium botulinum B2 450</name>
    <dbReference type="NCBI Taxonomy" id="1379739"/>
    <lineage>
        <taxon>Bacteria</taxon>
        <taxon>Bacillati</taxon>
        <taxon>Bacillota</taxon>
        <taxon>Clostridia</taxon>
        <taxon>Eubacteriales</taxon>
        <taxon>Clostridiaceae</taxon>
        <taxon>Clostridium</taxon>
    </lineage>
</organism>
<keyword evidence="5 7" id="KW-0472">Membrane</keyword>
<dbReference type="Proteomes" id="UP000032250">
    <property type="component" value="Unassembled WGS sequence"/>
</dbReference>
<keyword evidence="4 7" id="KW-1133">Transmembrane helix</keyword>
<feature type="domain" description="ABC3 transporter permease C-terminal" evidence="8">
    <location>
        <begin position="278"/>
        <end position="394"/>
    </location>
</feature>
<dbReference type="InterPro" id="IPR050250">
    <property type="entry name" value="Macrolide_Exporter_MacB"/>
</dbReference>
<evidence type="ECO:0000313" key="9">
    <source>
        <dbReference type="EMBL" id="KIS23198.1"/>
    </source>
</evidence>
<name>A0A0D0ZX55_CLOBO</name>
<keyword evidence="2" id="KW-1003">Cell membrane</keyword>
<dbReference type="GO" id="GO:0005886">
    <property type="term" value="C:plasma membrane"/>
    <property type="evidence" value="ECO:0007669"/>
    <property type="project" value="UniProtKB-SubCell"/>
</dbReference>